<protein>
    <submittedName>
        <fullName evidence="3">Uncharacterized protein</fullName>
    </submittedName>
</protein>
<dbReference type="Pfam" id="PF09807">
    <property type="entry name" value="ELP6"/>
    <property type="match status" value="1"/>
</dbReference>
<proteinExistence type="inferred from homology"/>
<evidence type="ECO:0000256" key="1">
    <source>
        <dbReference type="ARBA" id="ARBA00005043"/>
    </source>
</evidence>
<accession>A0A8X7N1L2</accession>
<comment type="pathway">
    <text evidence="1">tRNA modification; 5-methoxycarbonylmethyl-2-thiouridine-tRNA biosynthesis.</text>
</comment>
<dbReference type="InterPro" id="IPR027417">
    <property type="entry name" value="P-loop_NTPase"/>
</dbReference>
<sequence length="333" mass="35428">MNSLSSLLSFGTDSSSQLPPVSAYVAVTDTLASSGSFIPISLARTMLLASTRSSNGIDVGSGEGSGTRSSTEEIPAVVVWLGCDGSGEAHWRTLLRKAGVNAQAQTRLKYIDAVEFLLASNETGLKDLLEATRSALQSNTTRASTQSVGPARALVVVDNLSTMAWSLSIAPSKVTHQLSRWIRALRAVVEENDAALCTVQHASATSLYADANAQDSTDDDLLRHLLSSAEPDVWVEIRGLRSGRAKDCDGEIVIRPLLRPQLSLSHSRQGGNEGQALSAFALPNLSVPPRAFLFRIGLDPTARLAASSSSRVGQVEDWKGIQLWARGMMQGSL</sequence>
<organism evidence="3 4">
    <name type="scientific">Tilletia walkeri</name>
    <dbReference type="NCBI Taxonomy" id="117179"/>
    <lineage>
        <taxon>Eukaryota</taxon>
        <taxon>Fungi</taxon>
        <taxon>Dikarya</taxon>
        <taxon>Basidiomycota</taxon>
        <taxon>Ustilaginomycotina</taxon>
        <taxon>Exobasidiomycetes</taxon>
        <taxon>Tilletiales</taxon>
        <taxon>Tilletiaceae</taxon>
        <taxon>Tilletia</taxon>
    </lineage>
</organism>
<dbReference type="GO" id="GO:0002098">
    <property type="term" value="P:tRNA wobble uridine modification"/>
    <property type="evidence" value="ECO:0007669"/>
    <property type="project" value="InterPro"/>
</dbReference>
<dbReference type="PANTHER" id="PTHR16184">
    <property type="entry name" value="ELONGATOR COMPLEX PROTEIN 6"/>
    <property type="match status" value="1"/>
</dbReference>
<name>A0A8X7N1L2_9BASI</name>
<evidence type="ECO:0000256" key="2">
    <source>
        <dbReference type="ARBA" id="ARBA00008837"/>
    </source>
</evidence>
<dbReference type="Proteomes" id="UP000078113">
    <property type="component" value="Unassembled WGS sequence"/>
</dbReference>
<dbReference type="Gene3D" id="3.40.50.300">
    <property type="entry name" value="P-loop containing nucleotide triphosphate hydrolases"/>
    <property type="match status" value="1"/>
</dbReference>
<dbReference type="EMBL" id="LWDG02000553">
    <property type="protein sequence ID" value="KAE8264264.1"/>
    <property type="molecule type" value="Genomic_DNA"/>
</dbReference>
<reference evidence="3" key="1">
    <citation type="submission" date="2016-04" db="EMBL/GenBank/DDBJ databases">
        <authorList>
            <person name="Nguyen H.D."/>
            <person name="Samba Siva P."/>
            <person name="Cullis J."/>
            <person name="Levesque C.A."/>
            <person name="Hambleton S."/>
        </authorList>
    </citation>
    <scope>NUCLEOTIDE SEQUENCE</scope>
    <source>
        <strain evidence="3">DAOMC 236422</strain>
    </source>
</reference>
<evidence type="ECO:0000313" key="3">
    <source>
        <dbReference type="EMBL" id="KAE8264264.1"/>
    </source>
</evidence>
<evidence type="ECO:0000313" key="4">
    <source>
        <dbReference type="Proteomes" id="UP000078113"/>
    </source>
</evidence>
<dbReference type="PANTHER" id="PTHR16184:SF6">
    <property type="entry name" value="ELONGATOR COMPLEX PROTEIN 6"/>
    <property type="match status" value="1"/>
</dbReference>
<keyword evidence="4" id="KW-1185">Reference proteome</keyword>
<comment type="caution">
    <text evidence="3">The sequence shown here is derived from an EMBL/GenBank/DDBJ whole genome shotgun (WGS) entry which is preliminary data.</text>
</comment>
<comment type="similarity">
    <text evidence="2">Belongs to the ELP6 family.</text>
</comment>
<dbReference type="AlphaFoldDB" id="A0A8X7N1L2"/>
<dbReference type="GO" id="GO:0033588">
    <property type="term" value="C:elongator holoenzyme complex"/>
    <property type="evidence" value="ECO:0007669"/>
    <property type="project" value="InterPro"/>
</dbReference>
<gene>
    <name evidence="3" type="ORF">A4X09_0g7012</name>
</gene>
<reference evidence="3" key="2">
    <citation type="journal article" date="2019" name="IMA Fungus">
        <title>Genome sequencing and comparison of five Tilletia species to identify candidate genes for the detection of regulated species infecting wheat.</title>
        <authorList>
            <person name="Nguyen H.D.T."/>
            <person name="Sultana T."/>
            <person name="Kesanakurti P."/>
            <person name="Hambleton S."/>
        </authorList>
    </citation>
    <scope>NUCLEOTIDE SEQUENCE</scope>
    <source>
        <strain evidence="3">DAOMC 236422</strain>
    </source>
</reference>
<dbReference type="InterPro" id="IPR018627">
    <property type="entry name" value="ELP6"/>
</dbReference>